<accession>A0AAD4W368</accession>
<gene>
    <name evidence="1" type="ORF">L3X38_025215</name>
</gene>
<dbReference type="Proteomes" id="UP001054821">
    <property type="component" value="Chromosome 4"/>
</dbReference>
<keyword evidence="2" id="KW-1185">Reference proteome</keyword>
<protein>
    <submittedName>
        <fullName evidence="1">Uncharacterized protein</fullName>
    </submittedName>
</protein>
<dbReference type="EMBL" id="JAJFAZ020000004">
    <property type="protein sequence ID" value="KAI5335082.1"/>
    <property type="molecule type" value="Genomic_DNA"/>
</dbReference>
<organism evidence="1 2">
    <name type="scientific">Prunus dulcis</name>
    <name type="common">Almond</name>
    <name type="synonym">Amygdalus dulcis</name>
    <dbReference type="NCBI Taxonomy" id="3755"/>
    <lineage>
        <taxon>Eukaryota</taxon>
        <taxon>Viridiplantae</taxon>
        <taxon>Streptophyta</taxon>
        <taxon>Embryophyta</taxon>
        <taxon>Tracheophyta</taxon>
        <taxon>Spermatophyta</taxon>
        <taxon>Magnoliopsida</taxon>
        <taxon>eudicotyledons</taxon>
        <taxon>Gunneridae</taxon>
        <taxon>Pentapetalae</taxon>
        <taxon>rosids</taxon>
        <taxon>fabids</taxon>
        <taxon>Rosales</taxon>
        <taxon>Rosaceae</taxon>
        <taxon>Amygdaloideae</taxon>
        <taxon>Amygdaleae</taxon>
        <taxon>Prunus</taxon>
    </lineage>
</organism>
<evidence type="ECO:0000313" key="1">
    <source>
        <dbReference type="EMBL" id="KAI5335082.1"/>
    </source>
</evidence>
<sequence>MAVDRPLQSPCGLLHSIVLTAGGGWKEYKGSGESNPCQVVHYYPIKGLQQQPVKEAPGSAISKYFKFPYPSSKSGEGRLKMAGTSFLLRWEVPVWAGLDVPGTIRTAS</sequence>
<evidence type="ECO:0000313" key="2">
    <source>
        <dbReference type="Proteomes" id="UP001054821"/>
    </source>
</evidence>
<reference evidence="1 2" key="1">
    <citation type="journal article" date="2022" name="G3 (Bethesda)">
        <title>Whole-genome sequence and methylome profiling of the almond [Prunus dulcis (Mill.) D.A. Webb] cultivar 'Nonpareil'.</title>
        <authorList>
            <person name="D'Amico-Willman K.M."/>
            <person name="Ouma W.Z."/>
            <person name="Meulia T."/>
            <person name="Sideli G.M."/>
            <person name="Gradziel T.M."/>
            <person name="Fresnedo-Ramirez J."/>
        </authorList>
    </citation>
    <scope>NUCLEOTIDE SEQUENCE [LARGE SCALE GENOMIC DNA]</scope>
    <source>
        <strain evidence="1">Clone GOH B32 T37-40</strain>
    </source>
</reference>
<proteinExistence type="predicted"/>
<name>A0AAD4W368_PRUDU</name>
<dbReference type="AlphaFoldDB" id="A0AAD4W368"/>
<comment type="caution">
    <text evidence="1">The sequence shown here is derived from an EMBL/GenBank/DDBJ whole genome shotgun (WGS) entry which is preliminary data.</text>
</comment>